<name>A0ABV9TS08_9ACTN</name>
<accession>A0ABV9TS08</accession>
<evidence type="ECO:0000256" key="1">
    <source>
        <dbReference type="SAM" id="MobiDB-lite"/>
    </source>
</evidence>
<gene>
    <name evidence="2" type="ORF">ACFPCY_06210</name>
</gene>
<keyword evidence="3" id="KW-1185">Reference proteome</keyword>
<proteinExistence type="predicted"/>
<sequence>MTNVLVRIAAERNLDSYSRFRVAYCQAAHELGQRNADLSRRQHLRWTRGDMKALPRAAACEVLERMFGVPVAVLFSQDRRTQKSPAEPSNRTSSDASSPPASEDARSLEELLRAGAGRARRQAELAGANISDYALEQAHADTRRLAGDYMDRSPAELIVEVHDTRELVFDMLDRTRRPQQITDLMLLAGILSGLFAQLCIDLGHERSATEHALAAWTFGQTIGHNGLAGWGRGMQATVAFWDRRPRDAIASMQRAEQYVTSGPMAVRAASLTARAWSHNGNINQTVLAVRRAEELASTAAGNDDLSDGIGGLLRWDTTRREMCAASAYVQLLCLLRTEIDREKLIWLADQVVHHASRALASSERAPHQGRSIALETSMRLDMATAAIILGDHDRVRDALADLFELPDQRRTYPLLYRTGHASAVLSAIRDPWARELTDEMRHFTAKALLPATPTLPVVPGQLALR</sequence>
<comment type="caution">
    <text evidence="2">The sequence shown here is derived from an EMBL/GenBank/DDBJ whole genome shotgun (WGS) entry which is preliminary data.</text>
</comment>
<feature type="region of interest" description="Disordered" evidence="1">
    <location>
        <begin position="78"/>
        <end position="107"/>
    </location>
</feature>
<reference evidence="3" key="1">
    <citation type="journal article" date="2019" name="Int. J. Syst. Evol. Microbiol.">
        <title>The Global Catalogue of Microorganisms (GCM) 10K type strain sequencing project: providing services to taxonomists for standard genome sequencing and annotation.</title>
        <authorList>
            <consortium name="The Broad Institute Genomics Platform"/>
            <consortium name="The Broad Institute Genome Sequencing Center for Infectious Disease"/>
            <person name="Wu L."/>
            <person name="Ma J."/>
        </authorList>
    </citation>
    <scope>NUCLEOTIDE SEQUENCE [LARGE SCALE GENOMIC DNA]</scope>
    <source>
        <strain evidence="3">KLKA75</strain>
    </source>
</reference>
<feature type="compositionally biased region" description="Low complexity" evidence="1">
    <location>
        <begin position="93"/>
        <end position="102"/>
    </location>
</feature>
<dbReference type="RefSeq" id="WP_378252642.1">
    <property type="nucleotide sequence ID" value="NZ_JBHSIT010000002.1"/>
</dbReference>
<evidence type="ECO:0000313" key="3">
    <source>
        <dbReference type="Proteomes" id="UP001595872"/>
    </source>
</evidence>
<dbReference type="EMBL" id="JBHSIT010000002">
    <property type="protein sequence ID" value="MFC4906902.1"/>
    <property type="molecule type" value="Genomic_DNA"/>
</dbReference>
<feature type="compositionally biased region" description="Polar residues" evidence="1">
    <location>
        <begin position="83"/>
        <end position="92"/>
    </location>
</feature>
<protein>
    <recommendedName>
        <fullName evidence="4">XRE family transcriptional regulator</fullName>
    </recommendedName>
</protein>
<organism evidence="2 3">
    <name type="scientific">Actinomadura gamaensis</name>
    <dbReference type="NCBI Taxonomy" id="1763541"/>
    <lineage>
        <taxon>Bacteria</taxon>
        <taxon>Bacillati</taxon>
        <taxon>Actinomycetota</taxon>
        <taxon>Actinomycetes</taxon>
        <taxon>Streptosporangiales</taxon>
        <taxon>Thermomonosporaceae</taxon>
        <taxon>Actinomadura</taxon>
    </lineage>
</organism>
<evidence type="ECO:0008006" key="4">
    <source>
        <dbReference type="Google" id="ProtNLM"/>
    </source>
</evidence>
<dbReference type="Proteomes" id="UP001595872">
    <property type="component" value="Unassembled WGS sequence"/>
</dbReference>
<evidence type="ECO:0000313" key="2">
    <source>
        <dbReference type="EMBL" id="MFC4906902.1"/>
    </source>
</evidence>